<dbReference type="Gene3D" id="3.90.230.10">
    <property type="entry name" value="Creatinase/methionine aminopeptidase superfamily"/>
    <property type="match status" value="1"/>
</dbReference>
<evidence type="ECO:0000259" key="5">
    <source>
        <dbReference type="Pfam" id="PF01321"/>
    </source>
</evidence>
<evidence type="ECO:0000256" key="3">
    <source>
        <dbReference type="RuleBase" id="RU000590"/>
    </source>
</evidence>
<dbReference type="EMBL" id="DVIU01000111">
    <property type="protein sequence ID" value="HIS36029.1"/>
    <property type="molecule type" value="Genomic_DNA"/>
</dbReference>
<accession>A0A9D1EYR4</accession>
<reference evidence="6" key="2">
    <citation type="journal article" date="2021" name="PeerJ">
        <title>Extensive microbial diversity within the chicken gut microbiome revealed by metagenomics and culture.</title>
        <authorList>
            <person name="Gilroy R."/>
            <person name="Ravi A."/>
            <person name="Getino M."/>
            <person name="Pursley I."/>
            <person name="Horton D.L."/>
            <person name="Alikhan N.F."/>
            <person name="Baker D."/>
            <person name="Gharbi K."/>
            <person name="Hall N."/>
            <person name="Watson M."/>
            <person name="Adriaenssens E.M."/>
            <person name="Foster-Nyarko E."/>
            <person name="Jarju S."/>
            <person name="Secka A."/>
            <person name="Antonio M."/>
            <person name="Oren A."/>
            <person name="Chaudhuri R.R."/>
            <person name="La Ragione R."/>
            <person name="Hildebrand F."/>
            <person name="Pallen M.J."/>
        </authorList>
    </citation>
    <scope>NUCLEOTIDE SEQUENCE</scope>
    <source>
        <strain evidence="6">6276</strain>
    </source>
</reference>
<dbReference type="Proteomes" id="UP000823928">
    <property type="component" value="Unassembled WGS sequence"/>
</dbReference>
<sequence length="521" mass="59475">MAELIKKIRSFMSDNGLDCLLINSTNEFLVEYNSLAENSRYNLTRFSGSAGDAVVTKDKVYLFVDGRYHIQADLEVDHSFVTVVKLHNGEKMIEKMRFLLPDHSILGVVSKKNSQARVELLQKYFNVRLLDYDIAEPAFELPEDKIEDIDIRFSGLAFKEKFSLITSNLAADEAILLTNAEEVSYLFNKRDFSKPFASKITAKAFVTKNNAEFFTRDKLNDFEQKLKSFNGRVFVDKKSVNAYDYSILKNQAVPVEENPVQLMRSVKTDEELQHYKESFKKTDSAVRAIRDYIENNNNISEFDISKKLEEEFIRFGAKGLSFKSIVAKDKNSALAHYSKSSKDEIIADGSLILIDCGAYYEGGLATDITRVFVKGRPSDIHKKIYTTVLKVFLHAFNFQATENFSGFDIDALARKVINENPVEGFVFNHGLGHGIGISVHECPPNLSNNEIARVPLKENMCFTIEPGLYNKDLFGVRLENSCYLKNGKINSFVKMNYEKKLIDFDILTEQEKEWLKDFEVL</sequence>
<dbReference type="GO" id="GO:0016787">
    <property type="term" value="F:hydrolase activity"/>
    <property type="evidence" value="ECO:0007669"/>
    <property type="project" value="UniProtKB-KW"/>
</dbReference>
<reference evidence="6" key="1">
    <citation type="submission" date="2020-10" db="EMBL/GenBank/DDBJ databases">
        <authorList>
            <person name="Gilroy R."/>
        </authorList>
    </citation>
    <scope>NUCLEOTIDE SEQUENCE</scope>
    <source>
        <strain evidence="6">6276</strain>
    </source>
</reference>
<keyword evidence="2" id="KW-0378">Hydrolase</keyword>
<dbReference type="InterPro" id="IPR050422">
    <property type="entry name" value="X-Pro_aminopeptidase_P"/>
</dbReference>
<dbReference type="SUPFAM" id="SSF55920">
    <property type="entry name" value="Creatinase/aminopeptidase"/>
    <property type="match status" value="1"/>
</dbReference>
<dbReference type="InterPro" id="IPR001131">
    <property type="entry name" value="Peptidase_M24B_aminopep-P_CS"/>
</dbReference>
<keyword evidence="1 3" id="KW-0479">Metal-binding</keyword>
<dbReference type="InterPro" id="IPR000994">
    <property type="entry name" value="Pept_M24"/>
</dbReference>
<evidence type="ECO:0000259" key="4">
    <source>
        <dbReference type="Pfam" id="PF00557"/>
    </source>
</evidence>
<evidence type="ECO:0000313" key="7">
    <source>
        <dbReference type="Proteomes" id="UP000823928"/>
    </source>
</evidence>
<gene>
    <name evidence="6" type="ORF">IAC10_05290</name>
</gene>
<dbReference type="InterPro" id="IPR036005">
    <property type="entry name" value="Creatinase/aminopeptidase-like"/>
</dbReference>
<protein>
    <submittedName>
        <fullName evidence="6">M24 family metallopeptidase</fullName>
    </submittedName>
</protein>
<dbReference type="SUPFAM" id="SSF53092">
    <property type="entry name" value="Creatinase/prolidase N-terminal domain"/>
    <property type="match status" value="1"/>
</dbReference>
<feature type="domain" description="Peptidase M24" evidence="4">
    <location>
        <begin position="274"/>
        <end position="484"/>
    </location>
</feature>
<feature type="domain" description="Creatinase N-terminal" evidence="5">
    <location>
        <begin position="5"/>
        <end position="130"/>
    </location>
</feature>
<dbReference type="AlphaFoldDB" id="A0A9D1EYR4"/>
<organism evidence="6 7">
    <name type="scientific">Candidatus Scatousia excrementigallinarum</name>
    <dbReference type="NCBI Taxonomy" id="2840935"/>
    <lineage>
        <taxon>Bacteria</taxon>
        <taxon>Candidatus Scatousia</taxon>
    </lineage>
</organism>
<comment type="caution">
    <text evidence="6">The sequence shown here is derived from an EMBL/GenBank/DDBJ whole genome shotgun (WGS) entry which is preliminary data.</text>
</comment>
<dbReference type="Pfam" id="PF16189">
    <property type="entry name" value="Creatinase_N_2"/>
    <property type="match status" value="1"/>
</dbReference>
<dbReference type="GO" id="GO:0046872">
    <property type="term" value="F:metal ion binding"/>
    <property type="evidence" value="ECO:0007669"/>
    <property type="project" value="UniProtKB-KW"/>
</dbReference>
<comment type="similarity">
    <text evidence="3">Belongs to the peptidase M24B family.</text>
</comment>
<name>A0A9D1EYR4_9BACT</name>
<dbReference type="PANTHER" id="PTHR43763">
    <property type="entry name" value="XAA-PRO AMINOPEPTIDASE 1"/>
    <property type="match status" value="1"/>
</dbReference>
<dbReference type="Pfam" id="PF00557">
    <property type="entry name" value="Peptidase_M24"/>
    <property type="match status" value="1"/>
</dbReference>
<dbReference type="PROSITE" id="PS00491">
    <property type="entry name" value="PROLINE_PEPTIDASE"/>
    <property type="match status" value="1"/>
</dbReference>
<evidence type="ECO:0000313" key="6">
    <source>
        <dbReference type="EMBL" id="HIS36029.1"/>
    </source>
</evidence>
<evidence type="ECO:0000256" key="1">
    <source>
        <dbReference type="ARBA" id="ARBA00022723"/>
    </source>
</evidence>
<dbReference type="GO" id="GO:0005737">
    <property type="term" value="C:cytoplasm"/>
    <property type="evidence" value="ECO:0007669"/>
    <property type="project" value="UniProtKB-ARBA"/>
</dbReference>
<proteinExistence type="inferred from homology"/>
<evidence type="ECO:0000256" key="2">
    <source>
        <dbReference type="ARBA" id="ARBA00022801"/>
    </source>
</evidence>
<dbReference type="InterPro" id="IPR029149">
    <property type="entry name" value="Creatin/AminoP/Spt16_N"/>
</dbReference>
<dbReference type="InterPro" id="IPR000587">
    <property type="entry name" value="Creatinase_N"/>
</dbReference>
<dbReference type="PANTHER" id="PTHR43763:SF6">
    <property type="entry name" value="XAA-PRO AMINOPEPTIDASE 1"/>
    <property type="match status" value="1"/>
</dbReference>
<dbReference type="Gene3D" id="3.40.350.10">
    <property type="entry name" value="Creatinase/prolidase N-terminal domain"/>
    <property type="match status" value="1"/>
</dbReference>
<dbReference type="Pfam" id="PF01321">
    <property type="entry name" value="Creatinase_N"/>
    <property type="match status" value="1"/>
</dbReference>